<evidence type="ECO:0000259" key="17">
    <source>
        <dbReference type="PROSITE" id="PS50089"/>
    </source>
</evidence>
<dbReference type="GO" id="GO:0016020">
    <property type="term" value="C:membrane"/>
    <property type="evidence" value="ECO:0007669"/>
    <property type="project" value="UniProtKB-SubCell"/>
</dbReference>
<keyword evidence="19" id="KW-1185">Reference proteome</keyword>
<evidence type="ECO:0000256" key="10">
    <source>
        <dbReference type="ARBA" id="ARBA00022833"/>
    </source>
</evidence>
<comment type="caution">
    <text evidence="18">The sequence shown here is derived from an EMBL/GenBank/DDBJ whole genome shotgun (WGS) entry which is preliminary data.</text>
</comment>
<comment type="similarity">
    <text evidence="13">Belongs to the RING-type zinc finger family. ATL subfamily.</text>
</comment>
<keyword evidence="11 16" id="KW-1133">Transmembrane helix</keyword>
<feature type="region of interest" description="Disordered" evidence="15">
    <location>
        <begin position="209"/>
        <end position="250"/>
    </location>
</feature>
<protein>
    <recommendedName>
        <fullName evidence="4">RING-type E3 ubiquitin transferase</fullName>
        <ecNumber evidence="4">2.3.2.27</ecNumber>
    </recommendedName>
</protein>
<dbReference type="SMR" id="A0A445GCT4"/>
<dbReference type="AlphaFoldDB" id="A0A445GCT4"/>
<reference evidence="18 19" key="1">
    <citation type="submission" date="2018-09" db="EMBL/GenBank/DDBJ databases">
        <title>A high-quality reference genome of wild soybean provides a powerful tool to mine soybean genomes.</title>
        <authorList>
            <person name="Xie M."/>
            <person name="Chung C.Y.L."/>
            <person name="Li M.-W."/>
            <person name="Wong F.-L."/>
            <person name="Chan T.-F."/>
            <person name="Lam H.-M."/>
        </authorList>
    </citation>
    <scope>NUCLEOTIDE SEQUENCE [LARGE SCALE GENOMIC DNA]</scope>
    <source>
        <strain evidence="19">cv. W05</strain>
        <tissue evidence="18">Hypocotyl of etiolated seedlings</tissue>
    </source>
</reference>
<keyword evidence="10" id="KW-0862">Zinc</keyword>
<comment type="catalytic activity">
    <reaction evidence="1">
        <text>S-ubiquitinyl-[E2 ubiquitin-conjugating enzyme]-L-cysteine + [acceptor protein]-L-lysine = [E2 ubiquitin-conjugating enzyme]-L-cysteine + N(6)-ubiquitinyl-[acceptor protein]-L-lysine.</text>
        <dbReference type="EC" id="2.3.2.27"/>
    </reaction>
</comment>
<dbReference type="GO" id="GO:0061630">
    <property type="term" value="F:ubiquitin protein ligase activity"/>
    <property type="evidence" value="ECO:0007669"/>
    <property type="project" value="UniProtKB-EC"/>
</dbReference>
<evidence type="ECO:0000313" key="18">
    <source>
        <dbReference type="EMBL" id="RZB59069.1"/>
    </source>
</evidence>
<keyword evidence="7" id="KW-0479">Metal-binding</keyword>
<evidence type="ECO:0000256" key="16">
    <source>
        <dbReference type="SAM" id="Phobius"/>
    </source>
</evidence>
<keyword evidence="8 14" id="KW-0863">Zinc-finger</keyword>
<evidence type="ECO:0000256" key="12">
    <source>
        <dbReference type="ARBA" id="ARBA00023136"/>
    </source>
</evidence>
<dbReference type="InterPro" id="IPR044600">
    <property type="entry name" value="ATL1/ATL16-like"/>
</dbReference>
<keyword evidence="6 16" id="KW-0812">Transmembrane</keyword>
<feature type="region of interest" description="Disordered" evidence="15">
    <location>
        <begin position="165"/>
        <end position="193"/>
    </location>
</feature>
<dbReference type="SMART" id="SM00184">
    <property type="entry name" value="RING"/>
    <property type="match status" value="1"/>
</dbReference>
<evidence type="ECO:0000256" key="8">
    <source>
        <dbReference type="ARBA" id="ARBA00022771"/>
    </source>
</evidence>
<evidence type="ECO:0000256" key="1">
    <source>
        <dbReference type="ARBA" id="ARBA00000900"/>
    </source>
</evidence>
<evidence type="ECO:0000256" key="11">
    <source>
        <dbReference type="ARBA" id="ARBA00022989"/>
    </source>
</evidence>
<dbReference type="EC" id="2.3.2.27" evidence="4"/>
<sequence length="319" mass="35129">MSASDDTWGESGTIEITGKIMVVAIIFLFMVVVFVLVLHLYAKWFWWSMEENAAPQPRRRRRRRRFVFAPGQDPVIYETHQVGLDPSVLKSLAVLVFQPEEFKEGLECAVCLSEIVEGEKLRLLPKCNHGFHVDCIDMWFHSHSTCPLCRNPVTFESSKIEENNNVLGSSEDSSSSHEENSGGGSGLEPSNFPTNVLVWGNQTQVSSFGVSLEDSLEEKQEQGTSQCQQPPPCSPSPTPSSSSSSARGNVNGRCHGMLVIDIPNECTSSSLSPSGSRCAEDEVKSPMAVTLRSFKRLLSREKKLSPCSPSSVDVEQAQS</sequence>
<evidence type="ECO:0000256" key="15">
    <source>
        <dbReference type="SAM" id="MobiDB-lite"/>
    </source>
</evidence>
<keyword evidence="9" id="KW-0833">Ubl conjugation pathway</keyword>
<gene>
    <name evidence="18" type="ORF">D0Y65_042393</name>
</gene>
<dbReference type="SUPFAM" id="SSF57850">
    <property type="entry name" value="RING/U-box"/>
    <property type="match status" value="1"/>
</dbReference>
<comment type="subcellular location">
    <subcellularLocation>
        <location evidence="2">Membrane</location>
        <topology evidence="2">Single-pass membrane protein</topology>
    </subcellularLocation>
</comment>
<evidence type="ECO:0000256" key="2">
    <source>
        <dbReference type="ARBA" id="ARBA00004167"/>
    </source>
</evidence>
<dbReference type="GO" id="GO:0016567">
    <property type="term" value="P:protein ubiquitination"/>
    <property type="evidence" value="ECO:0007669"/>
    <property type="project" value="UniProtKB-UniPathway"/>
</dbReference>
<proteinExistence type="inferred from homology"/>
<organism evidence="18 19">
    <name type="scientific">Glycine soja</name>
    <name type="common">Wild soybean</name>
    <dbReference type="NCBI Taxonomy" id="3848"/>
    <lineage>
        <taxon>Eukaryota</taxon>
        <taxon>Viridiplantae</taxon>
        <taxon>Streptophyta</taxon>
        <taxon>Embryophyta</taxon>
        <taxon>Tracheophyta</taxon>
        <taxon>Spermatophyta</taxon>
        <taxon>Magnoliopsida</taxon>
        <taxon>eudicotyledons</taxon>
        <taxon>Gunneridae</taxon>
        <taxon>Pentapetalae</taxon>
        <taxon>rosids</taxon>
        <taxon>fabids</taxon>
        <taxon>Fabales</taxon>
        <taxon>Fabaceae</taxon>
        <taxon>Papilionoideae</taxon>
        <taxon>50 kb inversion clade</taxon>
        <taxon>NPAAA clade</taxon>
        <taxon>indigoferoid/millettioid clade</taxon>
        <taxon>Phaseoleae</taxon>
        <taxon>Glycine</taxon>
        <taxon>Glycine subgen. Soja</taxon>
    </lineage>
</organism>
<accession>A0A445GCT4</accession>
<dbReference type="FunFam" id="3.30.40.10:FF:000475">
    <property type="entry name" value="RING-H2 finger protein ATL3"/>
    <property type="match status" value="1"/>
</dbReference>
<dbReference type="PANTHER" id="PTHR46913">
    <property type="entry name" value="RING-H2 FINGER PROTEIN ATL16"/>
    <property type="match status" value="1"/>
</dbReference>
<evidence type="ECO:0000256" key="4">
    <source>
        <dbReference type="ARBA" id="ARBA00012483"/>
    </source>
</evidence>
<dbReference type="PROSITE" id="PS50089">
    <property type="entry name" value="ZF_RING_2"/>
    <property type="match status" value="1"/>
</dbReference>
<evidence type="ECO:0000256" key="7">
    <source>
        <dbReference type="ARBA" id="ARBA00022723"/>
    </source>
</evidence>
<feature type="compositionally biased region" description="Polar residues" evidence="15">
    <location>
        <begin position="265"/>
        <end position="275"/>
    </location>
</feature>
<feature type="compositionally biased region" description="Pro residues" evidence="15">
    <location>
        <begin position="229"/>
        <end position="238"/>
    </location>
</feature>
<comment type="pathway">
    <text evidence="3">Protein modification; protein ubiquitination.</text>
</comment>
<evidence type="ECO:0000256" key="13">
    <source>
        <dbReference type="ARBA" id="ARBA00024209"/>
    </source>
</evidence>
<feature type="domain" description="RING-type" evidence="17">
    <location>
        <begin position="108"/>
        <end position="150"/>
    </location>
</feature>
<dbReference type="InterPro" id="IPR001841">
    <property type="entry name" value="Znf_RING"/>
</dbReference>
<evidence type="ECO:0000256" key="6">
    <source>
        <dbReference type="ARBA" id="ARBA00022692"/>
    </source>
</evidence>
<evidence type="ECO:0000256" key="9">
    <source>
        <dbReference type="ARBA" id="ARBA00022786"/>
    </source>
</evidence>
<dbReference type="GO" id="GO:0008270">
    <property type="term" value="F:zinc ion binding"/>
    <property type="evidence" value="ECO:0007669"/>
    <property type="project" value="UniProtKB-KW"/>
</dbReference>
<evidence type="ECO:0000313" key="19">
    <source>
        <dbReference type="Proteomes" id="UP000289340"/>
    </source>
</evidence>
<feature type="region of interest" description="Disordered" evidence="15">
    <location>
        <begin position="265"/>
        <end position="285"/>
    </location>
</feature>
<dbReference type="Gramene" id="XM_028350422.1">
    <property type="protein sequence ID" value="XP_028206223.1"/>
    <property type="gene ID" value="LOC114389684"/>
</dbReference>
<evidence type="ECO:0000256" key="14">
    <source>
        <dbReference type="PROSITE-ProRule" id="PRU00175"/>
    </source>
</evidence>
<dbReference type="PANTHER" id="PTHR46913:SF1">
    <property type="entry name" value="RING-H2 FINGER PROTEIN ATL16"/>
    <property type="match status" value="1"/>
</dbReference>
<dbReference type="CDD" id="cd16461">
    <property type="entry name" value="RING-H2_EL5-like"/>
    <property type="match status" value="1"/>
</dbReference>
<dbReference type="EMBL" id="QZWG01000016">
    <property type="protein sequence ID" value="RZB59069.1"/>
    <property type="molecule type" value="Genomic_DNA"/>
</dbReference>
<dbReference type="InterPro" id="IPR013083">
    <property type="entry name" value="Znf_RING/FYVE/PHD"/>
</dbReference>
<dbReference type="UniPathway" id="UPA00143"/>
<dbReference type="Pfam" id="PF13639">
    <property type="entry name" value="zf-RING_2"/>
    <property type="match status" value="1"/>
</dbReference>
<dbReference type="Gene3D" id="3.30.40.10">
    <property type="entry name" value="Zinc/RING finger domain, C3HC4 (zinc finger)"/>
    <property type="match status" value="1"/>
</dbReference>
<evidence type="ECO:0000256" key="3">
    <source>
        <dbReference type="ARBA" id="ARBA00004906"/>
    </source>
</evidence>
<keyword evidence="12 16" id="KW-0472">Membrane</keyword>
<feature type="transmembrane region" description="Helical" evidence="16">
    <location>
        <begin position="20"/>
        <end position="42"/>
    </location>
</feature>
<name>A0A445GCT4_GLYSO</name>
<evidence type="ECO:0000256" key="5">
    <source>
        <dbReference type="ARBA" id="ARBA00022679"/>
    </source>
</evidence>
<dbReference type="Proteomes" id="UP000289340">
    <property type="component" value="Chromosome 16"/>
</dbReference>
<keyword evidence="5" id="KW-0808">Transferase</keyword>